<gene>
    <name evidence="3" type="ORF">FJTKL_10032</name>
</gene>
<name>A0ABR4EM86_9PEZI</name>
<dbReference type="InterPro" id="IPR011058">
    <property type="entry name" value="Cyanovirin-N"/>
</dbReference>
<sequence>MKVSTVVSLAALGFSGITHASSLFNNTCQHFDIHDLDGKPGRAVRLYAECKNFNGDYVQTNLDLNTCFGWADCQFAPYDKYDARHSALPPSPPSVRNLPGPSKGASILCEHELMAAPRRDFSHTCNECGNAWHEQDQFGQRFACTGYCDNKDGNGKQQNVAEIDLREYIGNNNGSLYCLPDM</sequence>
<dbReference type="Gene3D" id="2.30.60.10">
    <property type="entry name" value="Cyanovirin-N"/>
    <property type="match status" value="1"/>
</dbReference>
<protein>
    <recommendedName>
        <fullName evidence="2">Cyanovirin-N domain-containing protein</fullName>
    </recommendedName>
</protein>
<evidence type="ECO:0000256" key="1">
    <source>
        <dbReference type="SAM" id="SignalP"/>
    </source>
</evidence>
<evidence type="ECO:0000259" key="2">
    <source>
        <dbReference type="Pfam" id="PF08881"/>
    </source>
</evidence>
<feature type="signal peptide" evidence="1">
    <location>
        <begin position="1"/>
        <end position="20"/>
    </location>
</feature>
<dbReference type="Pfam" id="PF08881">
    <property type="entry name" value="CVNH"/>
    <property type="match status" value="1"/>
</dbReference>
<keyword evidence="1" id="KW-0732">Signal</keyword>
<dbReference type="EMBL" id="JBAWTH010000043">
    <property type="protein sequence ID" value="KAL2283450.1"/>
    <property type="molecule type" value="Genomic_DNA"/>
</dbReference>
<evidence type="ECO:0000313" key="3">
    <source>
        <dbReference type="EMBL" id="KAL2283450.1"/>
    </source>
</evidence>
<feature type="domain" description="Cyanovirin-N" evidence="2">
    <location>
        <begin position="24"/>
        <end position="176"/>
    </location>
</feature>
<dbReference type="SUPFAM" id="SSF51322">
    <property type="entry name" value="Cyanovirin-N"/>
    <property type="match status" value="1"/>
</dbReference>
<feature type="chain" id="PRO_5047327413" description="Cyanovirin-N domain-containing protein" evidence="1">
    <location>
        <begin position="21"/>
        <end position="182"/>
    </location>
</feature>
<evidence type="ECO:0000313" key="4">
    <source>
        <dbReference type="Proteomes" id="UP001600888"/>
    </source>
</evidence>
<proteinExistence type="predicted"/>
<dbReference type="InterPro" id="IPR036673">
    <property type="entry name" value="Cyanovirin-N_sf"/>
</dbReference>
<comment type="caution">
    <text evidence="3">The sequence shown here is derived from an EMBL/GenBank/DDBJ whole genome shotgun (WGS) entry which is preliminary data.</text>
</comment>
<keyword evidence="4" id="KW-1185">Reference proteome</keyword>
<dbReference type="Proteomes" id="UP001600888">
    <property type="component" value="Unassembled WGS sequence"/>
</dbReference>
<organism evidence="3 4">
    <name type="scientific">Diaporthe vaccinii</name>
    <dbReference type="NCBI Taxonomy" id="105482"/>
    <lineage>
        <taxon>Eukaryota</taxon>
        <taxon>Fungi</taxon>
        <taxon>Dikarya</taxon>
        <taxon>Ascomycota</taxon>
        <taxon>Pezizomycotina</taxon>
        <taxon>Sordariomycetes</taxon>
        <taxon>Sordariomycetidae</taxon>
        <taxon>Diaporthales</taxon>
        <taxon>Diaporthaceae</taxon>
        <taxon>Diaporthe</taxon>
        <taxon>Diaporthe eres species complex</taxon>
    </lineage>
</organism>
<reference evidence="3 4" key="1">
    <citation type="submission" date="2024-03" db="EMBL/GenBank/DDBJ databases">
        <title>A high-quality draft genome sequence of Diaporthe vaccinii, a causative agent of upright dieback and viscid rot disease in cranberry plants.</title>
        <authorList>
            <person name="Sarrasin M."/>
            <person name="Lang B.F."/>
            <person name="Burger G."/>
        </authorList>
    </citation>
    <scope>NUCLEOTIDE SEQUENCE [LARGE SCALE GENOMIC DNA]</scope>
    <source>
        <strain evidence="3 4">IS7</strain>
    </source>
</reference>
<accession>A0ABR4EM86</accession>